<dbReference type="AlphaFoldDB" id="A0A0L0RYH7"/>
<keyword evidence="3 5" id="KW-0378">Hydrolase</keyword>
<evidence type="ECO:0000256" key="2">
    <source>
        <dbReference type="ARBA" id="ARBA00022670"/>
    </source>
</evidence>
<dbReference type="InterPro" id="IPR023827">
    <property type="entry name" value="Peptidase_S8_Asp-AS"/>
</dbReference>
<comment type="similarity">
    <text evidence="1 5 6">Belongs to the peptidase S8 family.</text>
</comment>
<reference evidence="11 12" key="1">
    <citation type="submission" date="2009-11" db="EMBL/GenBank/DDBJ databases">
        <title>Annotation of Allomyces macrogynus ATCC 38327.</title>
        <authorList>
            <consortium name="The Broad Institute Genome Sequencing Platform"/>
            <person name="Russ C."/>
            <person name="Cuomo C."/>
            <person name="Burger G."/>
            <person name="Gray M.W."/>
            <person name="Holland P.W.H."/>
            <person name="King N."/>
            <person name="Lang F.B.F."/>
            <person name="Roger A.J."/>
            <person name="Ruiz-Trillo I."/>
            <person name="Young S.K."/>
            <person name="Zeng Q."/>
            <person name="Gargeya S."/>
            <person name="Fitzgerald M."/>
            <person name="Haas B."/>
            <person name="Abouelleil A."/>
            <person name="Alvarado L."/>
            <person name="Arachchi H.M."/>
            <person name="Berlin A."/>
            <person name="Chapman S.B."/>
            <person name="Gearin G."/>
            <person name="Goldberg J."/>
            <person name="Griggs A."/>
            <person name="Gujja S."/>
            <person name="Hansen M."/>
            <person name="Heiman D."/>
            <person name="Howarth C."/>
            <person name="Larimer J."/>
            <person name="Lui A."/>
            <person name="MacDonald P.J.P."/>
            <person name="McCowen C."/>
            <person name="Montmayeur A."/>
            <person name="Murphy C."/>
            <person name="Neiman D."/>
            <person name="Pearson M."/>
            <person name="Priest M."/>
            <person name="Roberts A."/>
            <person name="Saif S."/>
            <person name="Shea T."/>
            <person name="Sisk P."/>
            <person name="Stolte C."/>
            <person name="Sykes S."/>
            <person name="Wortman J."/>
            <person name="Nusbaum C."/>
            <person name="Birren B."/>
        </authorList>
    </citation>
    <scope>NUCLEOTIDE SEQUENCE [LARGE SCALE GENOMIC DNA]</scope>
    <source>
        <strain evidence="11 12">ATCC 38327</strain>
    </source>
</reference>
<name>A0A0L0RYH7_ALLM3</name>
<evidence type="ECO:0000256" key="7">
    <source>
        <dbReference type="SAM" id="MobiDB-lite"/>
    </source>
</evidence>
<feature type="chain" id="PRO_5005547773" description="Peptidase S8/S53 domain-containing protein" evidence="9">
    <location>
        <begin position="24"/>
        <end position="891"/>
    </location>
</feature>
<dbReference type="OrthoDB" id="206201at2759"/>
<evidence type="ECO:0000256" key="1">
    <source>
        <dbReference type="ARBA" id="ARBA00011073"/>
    </source>
</evidence>
<dbReference type="EMBL" id="GG745329">
    <property type="protein sequence ID" value="KNE55139.1"/>
    <property type="molecule type" value="Genomic_DNA"/>
</dbReference>
<dbReference type="VEuPathDB" id="FungiDB:AMAG_01063"/>
<dbReference type="InterPro" id="IPR000209">
    <property type="entry name" value="Peptidase_S8/S53_dom"/>
</dbReference>
<dbReference type="InterPro" id="IPR036852">
    <property type="entry name" value="Peptidase_S8/S53_dom_sf"/>
</dbReference>
<dbReference type="PANTHER" id="PTHR43806:SF11">
    <property type="entry name" value="CEREVISIN-RELATED"/>
    <property type="match status" value="1"/>
</dbReference>
<feature type="domain" description="Peptidase S8/S53" evidence="10">
    <location>
        <begin position="226"/>
        <end position="474"/>
    </location>
</feature>
<dbReference type="PROSITE" id="PS00136">
    <property type="entry name" value="SUBTILASE_ASP"/>
    <property type="match status" value="1"/>
</dbReference>
<dbReference type="CDD" id="cd04077">
    <property type="entry name" value="Peptidases_S8_PCSK9_ProteinaseK_like"/>
    <property type="match status" value="1"/>
</dbReference>
<dbReference type="SUPFAM" id="SSF52743">
    <property type="entry name" value="Subtilisin-like"/>
    <property type="match status" value="1"/>
</dbReference>
<keyword evidence="4 5" id="KW-0720">Serine protease</keyword>
<dbReference type="InterPro" id="IPR015500">
    <property type="entry name" value="Peptidase_S8_subtilisin-rel"/>
</dbReference>
<keyword evidence="8" id="KW-1133">Transmembrane helix</keyword>
<feature type="signal peptide" evidence="9">
    <location>
        <begin position="1"/>
        <end position="23"/>
    </location>
</feature>
<evidence type="ECO:0000256" key="6">
    <source>
        <dbReference type="RuleBase" id="RU003355"/>
    </source>
</evidence>
<dbReference type="STRING" id="578462.A0A0L0RYH7"/>
<feature type="region of interest" description="Disordered" evidence="7">
    <location>
        <begin position="589"/>
        <end position="646"/>
    </location>
</feature>
<feature type="active site" description="Charge relay system" evidence="5">
    <location>
        <position position="274"/>
    </location>
</feature>
<feature type="transmembrane region" description="Helical" evidence="8">
    <location>
        <begin position="556"/>
        <end position="579"/>
    </location>
</feature>
<dbReference type="Proteomes" id="UP000054350">
    <property type="component" value="Unassembled WGS sequence"/>
</dbReference>
<feature type="active site" description="Charge relay system" evidence="5">
    <location>
        <position position="235"/>
    </location>
</feature>
<sequence length="891" mass="92444">MKQLRAILIVSLVLLLWKPFAQAAVASDPRPGVNLLAFEELLSDINSQYSAIRAATARSETTHGRALVDIDGANTVPYYPAPSSASAIVHEFIVALDPACASTAPSVPAQMRAILSSLAATVSYEYSAALSAYRVRYTPSASFPEFPHNMLTRVPCIRYIEQLQAMQITAAPQVEALPAANTVPGIANASVANLAGALWGLDRIDTPASPSPPALVDGRYSFDLTGRGVHIYVIDSGISSAHPEYAPSGRAELAYTVSFISPETRNAGPDCTGHGSNVAAIAAGLNVGVAKAAAVHAVRVLGCEETTNADVVEAIDWVVTHHQRPAVINLSLGPQPNENGRYSRVRSIDDSIARAIASGITVVVAAGNDQLDCCGGSPAGADGAIVVGASTLTADNKRDVRAPFSNFGSCVTLSAPGMDIISAAGANGAPAGTYAMLRGTSQAAPYVTGVVAQLLQAFPDLKPAEVAAALRKLAVPNVVGDARTSPARMLRSATVALAEQVLNRTAKFSAATAIQAISFPSNLSPATFDPSLGVLKKGIDNAANMVEYSGKATRSVVIAGVVGGAGAAALGAAAVLVYLRRRVPSSLAKDRRPLPRSSHQPEPPAASLWDDAGHEPVAPLMRRPDTSPPADLPSVPRTLGEQDTSSVVAELQGPSLFRLSRFAQVQPAHTKAGVSRGLRLSMGDSLVTETNRDSRFVSTPPRMSMRPTSMRQASMSRPVPPLPPSRVAIKYPTPVFPGQSGAIPTRILELQQAAAPPVPTSDLAIISPTSSSGFAPPFVARFGGAYPRDSEIATDVTTTSISRTPPPVSRTAPSLVPRPADTLPRSSTRLNAQGLVPARPGGVHSAPDPSSVAIPVLPAIPAANLADVDAFFDQVVADLALLDPETAPSSK</sequence>
<keyword evidence="12" id="KW-1185">Reference proteome</keyword>
<feature type="region of interest" description="Disordered" evidence="7">
    <location>
        <begin position="797"/>
        <end position="826"/>
    </location>
</feature>
<dbReference type="Gene3D" id="3.40.50.200">
    <property type="entry name" value="Peptidase S8/S53 domain"/>
    <property type="match status" value="1"/>
</dbReference>
<accession>A0A0L0RYH7</accession>
<proteinExistence type="inferred from homology"/>
<dbReference type="GO" id="GO:0004252">
    <property type="term" value="F:serine-type endopeptidase activity"/>
    <property type="evidence" value="ECO:0007669"/>
    <property type="project" value="UniProtKB-UniRule"/>
</dbReference>
<evidence type="ECO:0000313" key="11">
    <source>
        <dbReference type="EMBL" id="KNE55139.1"/>
    </source>
</evidence>
<keyword evidence="2 5" id="KW-0645">Protease</keyword>
<dbReference type="GO" id="GO:0006508">
    <property type="term" value="P:proteolysis"/>
    <property type="evidence" value="ECO:0007669"/>
    <property type="project" value="UniProtKB-KW"/>
</dbReference>
<evidence type="ECO:0000256" key="5">
    <source>
        <dbReference type="PROSITE-ProRule" id="PRU01240"/>
    </source>
</evidence>
<feature type="compositionally biased region" description="Polar residues" evidence="7">
    <location>
        <begin position="706"/>
        <end position="715"/>
    </location>
</feature>
<dbReference type="InterPro" id="IPR023828">
    <property type="entry name" value="Peptidase_S8_Ser-AS"/>
</dbReference>
<evidence type="ECO:0000256" key="4">
    <source>
        <dbReference type="ARBA" id="ARBA00022825"/>
    </source>
</evidence>
<keyword evidence="9" id="KW-0732">Signal</keyword>
<dbReference type="PRINTS" id="PR00723">
    <property type="entry name" value="SUBTILISIN"/>
</dbReference>
<dbReference type="PANTHER" id="PTHR43806">
    <property type="entry name" value="PEPTIDASE S8"/>
    <property type="match status" value="1"/>
</dbReference>
<keyword evidence="8" id="KW-0812">Transmembrane</keyword>
<evidence type="ECO:0000313" key="12">
    <source>
        <dbReference type="Proteomes" id="UP000054350"/>
    </source>
</evidence>
<gene>
    <name evidence="11" type="ORF">AMAG_01063</name>
</gene>
<feature type="active site" description="Charge relay system" evidence="5">
    <location>
        <position position="441"/>
    </location>
</feature>
<keyword evidence="8" id="KW-0472">Membrane</keyword>
<dbReference type="Pfam" id="PF00082">
    <property type="entry name" value="Peptidase_S8"/>
    <property type="match status" value="1"/>
</dbReference>
<dbReference type="InterPro" id="IPR050131">
    <property type="entry name" value="Peptidase_S8_subtilisin-like"/>
</dbReference>
<feature type="region of interest" description="Disordered" evidence="7">
    <location>
        <begin position="695"/>
        <end position="719"/>
    </location>
</feature>
<reference evidence="12" key="2">
    <citation type="submission" date="2009-11" db="EMBL/GenBank/DDBJ databases">
        <title>The Genome Sequence of Allomyces macrogynus strain ATCC 38327.</title>
        <authorList>
            <consortium name="The Broad Institute Genome Sequencing Platform"/>
            <person name="Russ C."/>
            <person name="Cuomo C."/>
            <person name="Shea T."/>
            <person name="Young S.K."/>
            <person name="Zeng Q."/>
            <person name="Koehrsen M."/>
            <person name="Haas B."/>
            <person name="Borodovsky M."/>
            <person name="Guigo R."/>
            <person name="Alvarado L."/>
            <person name="Berlin A."/>
            <person name="Borenstein D."/>
            <person name="Chen Z."/>
            <person name="Engels R."/>
            <person name="Freedman E."/>
            <person name="Gellesch M."/>
            <person name="Goldberg J."/>
            <person name="Griggs A."/>
            <person name="Gujja S."/>
            <person name="Heiman D."/>
            <person name="Hepburn T."/>
            <person name="Howarth C."/>
            <person name="Jen D."/>
            <person name="Larson L."/>
            <person name="Lewis B."/>
            <person name="Mehta T."/>
            <person name="Park D."/>
            <person name="Pearson M."/>
            <person name="Roberts A."/>
            <person name="Saif S."/>
            <person name="Shenoy N."/>
            <person name="Sisk P."/>
            <person name="Stolte C."/>
            <person name="Sykes S."/>
            <person name="Walk T."/>
            <person name="White J."/>
            <person name="Yandava C."/>
            <person name="Burger G."/>
            <person name="Gray M.W."/>
            <person name="Holland P.W.H."/>
            <person name="King N."/>
            <person name="Lang F.B.F."/>
            <person name="Roger A.J."/>
            <person name="Ruiz-Trillo I."/>
            <person name="Lander E."/>
            <person name="Nusbaum C."/>
        </authorList>
    </citation>
    <scope>NUCLEOTIDE SEQUENCE [LARGE SCALE GENOMIC DNA]</scope>
    <source>
        <strain evidence="12">ATCC 38327</strain>
    </source>
</reference>
<evidence type="ECO:0000256" key="8">
    <source>
        <dbReference type="SAM" id="Phobius"/>
    </source>
</evidence>
<dbReference type="PROSITE" id="PS51892">
    <property type="entry name" value="SUBTILASE"/>
    <property type="match status" value="1"/>
</dbReference>
<organism evidence="11 12">
    <name type="scientific">Allomyces macrogynus (strain ATCC 38327)</name>
    <name type="common">Allomyces javanicus var. macrogynus</name>
    <dbReference type="NCBI Taxonomy" id="578462"/>
    <lineage>
        <taxon>Eukaryota</taxon>
        <taxon>Fungi</taxon>
        <taxon>Fungi incertae sedis</taxon>
        <taxon>Blastocladiomycota</taxon>
        <taxon>Blastocladiomycetes</taxon>
        <taxon>Blastocladiales</taxon>
        <taxon>Blastocladiaceae</taxon>
        <taxon>Allomyces</taxon>
    </lineage>
</organism>
<dbReference type="InterPro" id="IPR034193">
    <property type="entry name" value="PCSK9_ProteinaseK-like"/>
</dbReference>
<protein>
    <recommendedName>
        <fullName evidence="10">Peptidase S8/S53 domain-containing protein</fullName>
    </recommendedName>
</protein>
<dbReference type="PROSITE" id="PS00138">
    <property type="entry name" value="SUBTILASE_SER"/>
    <property type="match status" value="1"/>
</dbReference>
<evidence type="ECO:0000256" key="9">
    <source>
        <dbReference type="SAM" id="SignalP"/>
    </source>
</evidence>
<evidence type="ECO:0000259" key="10">
    <source>
        <dbReference type="Pfam" id="PF00082"/>
    </source>
</evidence>
<dbReference type="GO" id="GO:0005615">
    <property type="term" value="C:extracellular space"/>
    <property type="evidence" value="ECO:0007669"/>
    <property type="project" value="TreeGrafter"/>
</dbReference>
<evidence type="ECO:0000256" key="3">
    <source>
        <dbReference type="ARBA" id="ARBA00022801"/>
    </source>
</evidence>
<dbReference type="eggNOG" id="KOG1153">
    <property type="taxonomic scope" value="Eukaryota"/>
</dbReference>